<gene>
    <name evidence="3" type="ORF">YK48G_18810</name>
</gene>
<name>A0ABQ3W2F3_9LACO</name>
<keyword evidence="4" id="KW-1185">Reference proteome</keyword>
<dbReference type="InterPro" id="IPR018886">
    <property type="entry name" value="UPF0547"/>
</dbReference>
<dbReference type="EMBL" id="BNJR01000016">
    <property type="protein sequence ID" value="GHP14456.1"/>
    <property type="molecule type" value="Genomic_DNA"/>
</dbReference>
<evidence type="ECO:0000313" key="4">
    <source>
        <dbReference type="Proteomes" id="UP000604765"/>
    </source>
</evidence>
<feature type="domain" description="UPF0547" evidence="2">
    <location>
        <begin position="76"/>
        <end position="101"/>
    </location>
</feature>
<evidence type="ECO:0000313" key="3">
    <source>
        <dbReference type="EMBL" id="GHP14456.1"/>
    </source>
</evidence>
<evidence type="ECO:0000256" key="1">
    <source>
        <dbReference type="SAM" id="Phobius"/>
    </source>
</evidence>
<organism evidence="3 4">
    <name type="scientific">Lentilactobacillus fungorum</name>
    <dbReference type="NCBI Taxonomy" id="2201250"/>
    <lineage>
        <taxon>Bacteria</taxon>
        <taxon>Bacillati</taxon>
        <taxon>Bacillota</taxon>
        <taxon>Bacilli</taxon>
        <taxon>Lactobacillales</taxon>
        <taxon>Lactobacillaceae</taxon>
        <taxon>Lentilactobacillus</taxon>
    </lineage>
</organism>
<dbReference type="RefSeq" id="WP_203630452.1">
    <property type="nucleotide sequence ID" value="NZ_BNJR01000016.1"/>
</dbReference>
<protein>
    <recommendedName>
        <fullName evidence="2">UPF0547 domain-containing protein</fullName>
    </recommendedName>
</protein>
<evidence type="ECO:0000259" key="2">
    <source>
        <dbReference type="Pfam" id="PF10571"/>
    </source>
</evidence>
<keyword evidence="1" id="KW-0472">Membrane</keyword>
<keyword evidence="1" id="KW-0812">Transmembrane</keyword>
<dbReference type="Proteomes" id="UP000604765">
    <property type="component" value="Unassembled WGS sequence"/>
</dbReference>
<reference evidence="3 4" key="1">
    <citation type="journal article" date="2021" name="Int. J. Syst. Evol. Microbiol.">
        <title>Lentilactobacillus fungorum sp. nov., isolated from spent mushroom substrates.</title>
        <authorList>
            <person name="Tohno M."/>
            <person name="Tanizawa Y."/>
            <person name="Kojima Y."/>
            <person name="Sakamoto M."/>
            <person name="Ohkuma M."/>
            <person name="Kobayashi H."/>
        </authorList>
    </citation>
    <scope>NUCLEOTIDE SEQUENCE [LARGE SCALE GENOMIC DNA]</scope>
    <source>
        <strain evidence="3 4">YK48G</strain>
    </source>
</reference>
<dbReference type="Pfam" id="PF10571">
    <property type="entry name" value="UPF0547"/>
    <property type="match status" value="1"/>
</dbReference>
<proteinExistence type="predicted"/>
<sequence>MNGWVKFGIVWLIYMMMPDYGFVMKTVVGMVAFLILDVLFPDKAKKSEQSSNQVMPSSSTHKPQSEQLIVDGKHMKVCPSCNAKVSADANWCPQCGHQFKK</sequence>
<keyword evidence="1" id="KW-1133">Transmembrane helix</keyword>
<comment type="caution">
    <text evidence="3">The sequence shown here is derived from an EMBL/GenBank/DDBJ whole genome shotgun (WGS) entry which is preliminary data.</text>
</comment>
<accession>A0ABQ3W2F3</accession>
<feature type="transmembrane region" description="Helical" evidence="1">
    <location>
        <begin position="20"/>
        <end position="40"/>
    </location>
</feature>